<proteinExistence type="predicted"/>
<name>A0A822MU59_9VIBR</name>
<dbReference type="EMBL" id="CCJV01000051">
    <property type="protein sequence ID" value="CDT09037.1"/>
    <property type="molecule type" value="Genomic_DNA"/>
</dbReference>
<dbReference type="AlphaFoldDB" id="A0A822MU59"/>
<dbReference type="RefSeq" id="WP_048667299.1">
    <property type="nucleotide sequence ID" value="NZ_CAWMAS010000050.1"/>
</dbReference>
<protein>
    <recommendedName>
        <fullName evidence="3">HEPN domain-containing protein</fullName>
    </recommendedName>
</protein>
<gene>
    <name evidence="1" type="ORF">VCR5J5_1440072</name>
</gene>
<evidence type="ECO:0000313" key="2">
    <source>
        <dbReference type="Proteomes" id="UP000049495"/>
    </source>
</evidence>
<dbReference type="Gene3D" id="1.20.120.330">
    <property type="entry name" value="Nucleotidyltransferases domain 2"/>
    <property type="match status" value="1"/>
</dbReference>
<sequence length="129" mass="15027">MPTKADEFLTTAESVFKLNGSCESHIRCTISRSYYSMYHKVLETLDNSPYAYTGKGCHASLIEYLQSDAKNEERIDFSQLRRLSYMLKQEKDRRVDADYRLEFEFSGIHAEQSIQTAKRCSQMCDDLKI</sequence>
<evidence type="ECO:0000313" key="1">
    <source>
        <dbReference type="EMBL" id="CDT09037.1"/>
    </source>
</evidence>
<organism evidence="1 2">
    <name type="scientific">Vibrio crassostreae</name>
    <dbReference type="NCBI Taxonomy" id="246167"/>
    <lineage>
        <taxon>Bacteria</taxon>
        <taxon>Pseudomonadati</taxon>
        <taxon>Pseudomonadota</taxon>
        <taxon>Gammaproteobacteria</taxon>
        <taxon>Vibrionales</taxon>
        <taxon>Vibrionaceae</taxon>
        <taxon>Vibrio</taxon>
    </lineage>
</organism>
<accession>A0A822MU59</accession>
<evidence type="ECO:0008006" key="3">
    <source>
        <dbReference type="Google" id="ProtNLM"/>
    </source>
</evidence>
<comment type="caution">
    <text evidence="1">The sequence shown here is derived from an EMBL/GenBank/DDBJ whole genome shotgun (WGS) entry which is preliminary data.</text>
</comment>
<reference evidence="2" key="1">
    <citation type="submission" date="2014-06" db="EMBL/GenBank/DDBJ databases">
        <authorList>
            <person name="Le Roux Frederique"/>
        </authorList>
    </citation>
    <scope>NUCLEOTIDE SEQUENCE [LARGE SCALE GENOMIC DNA]</scope>
    <source>
        <strain evidence="2">J5-5</strain>
    </source>
</reference>
<dbReference type="Proteomes" id="UP000049495">
    <property type="component" value="Unassembled WGS sequence"/>
</dbReference>